<dbReference type="Proteomes" id="UP000011910">
    <property type="component" value="Unassembled WGS sequence"/>
</dbReference>
<protein>
    <submittedName>
        <fullName evidence="2">Uncharacterized protein</fullName>
    </submittedName>
</protein>
<comment type="caution">
    <text evidence="2">The sequence shown here is derived from an EMBL/GenBank/DDBJ whole genome shotgun (WGS) entry which is preliminary data.</text>
</comment>
<proteinExistence type="predicted"/>
<dbReference type="EMBL" id="AODQ01000152">
    <property type="protein sequence ID" value="EMR01043.1"/>
    <property type="molecule type" value="Genomic_DNA"/>
</dbReference>
<accession>M7MX83</accession>
<evidence type="ECO:0000313" key="3">
    <source>
        <dbReference type="Proteomes" id="UP000011910"/>
    </source>
</evidence>
<feature type="coiled-coil region" evidence="1">
    <location>
        <begin position="3"/>
        <end position="51"/>
    </location>
</feature>
<dbReference type="OrthoDB" id="1467932at2"/>
<name>M7MX83_9BACT</name>
<dbReference type="AlphaFoldDB" id="M7MX83"/>
<sequence>MERETLEKKLATLERKLRLLLNEHQNLQLEVNRLKEENGEMKNLLKAKDDQVEGYKNKVHINKLANSVTADEGESAEMKQKLSEYIKKIDLCIAHLSE</sequence>
<gene>
    <name evidence="2" type="ORF">ADICEAN_03834</name>
</gene>
<organism evidence="2 3">
    <name type="scientific">Cesiribacter andamanensis AMV16</name>
    <dbReference type="NCBI Taxonomy" id="1279009"/>
    <lineage>
        <taxon>Bacteria</taxon>
        <taxon>Pseudomonadati</taxon>
        <taxon>Bacteroidota</taxon>
        <taxon>Cytophagia</taxon>
        <taxon>Cytophagales</taxon>
        <taxon>Cesiribacteraceae</taxon>
        <taxon>Cesiribacter</taxon>
    </lineage>
</organism>
<evidence type="ECO:0000256" key="1">
    <source>
        <dbReference type="SAM" id="Coils"/>
    </source>
</evidence>
<evidence type="ECO:0000313" key="2">
    <source>
        <dbReference type="EMBL" id="EMR01043.1"/>
    </source>
</evidence>
<keyword evidence="1" id="KW-0175">Coiled coil</keyword>
<dbReference type="STRING" id="1279009.ADICEAN_03834"/>
<reference evidence="2 3" key="1">
    <citation type="journal article" date="2013" name="Genome Announc.">
        <title>Draft Genome Sequence of Cesiribacter andamanensis Strain AMV16T, Isolated from a Soil Sample from a Mud Volcano in the Andaman Islands, India.</title>
        <authorList>
            <person name="Shivaji S."/>
            <person name="Ara S."/>
            <person name="Begum Z."/>
            <person name="Srinivas T.N."/>
            <person name="Singh A."/>
            <person name="Kumar Pinnaka A."/>
        </authorList>
    </citation>
    <scope>NUCLEOTIDE SEQUENCE [LARGE SCALE GENOMIC DNA]</scope>
    <source>
        <strain evidence="2 3">AMV16</strain>
    </source>
</reference>
<keyword evidence="3" id="KW-1185">Reference proteome</keyword>